<sequence>MADLVKDPRPFLGDVARAFRIALRRLYRTRNIILHGGATQGVALEASLRTAAPLVGAGLDRIVHAAYAEDLDPLGLAARAEVALQLVNGETGLSVVDLLEPV</sequence>
<reference evidence="1 2" key="1">
    <citation type="submission" date="2023-07" db="EMBL/GenBank/DDBJ databases">
        <title>Comparative genomics of wheat-associated soil bacteria to identify genetic determinants of phenazine resistance.</title>
        <authorList>
            <person name="Mouncey N."/>
        </authorList>
    </citation>
    <scope>NUCLEOTIDE SEQUENCE [LARGE SCALE GENOMIC DNA]</scope>
    <source>
        <strain evidence="1 2">V2I4</strain>
    </source>
</reference>
<organism evidence="1 2">
    <name type="scientific">Streptomyces umbrinus</name>
    <dbReference type="NCBI Taxonomy" id="67370"/>
    <lineage>
        <taxon>Bacteria</taxon>
        <taxon>Bacillati</taxon>
        <taxon>Actinomycetota</taxon>
        <taxon>Actinomycetes</taxon>
        <taxon>Kitasatosporales</taxon>
        <taxon>Streptomycetaceae</taxon>
        <taxon>Streptomyces</taxon>
        <taxon>Streptomyces phaeochromogenes group</taxon>
    </lineage>
</organism>
<protein>
    <submittedName>
        <fullName evidence="1">Uncharacterized protein</fullName>
    </submittedName>
</protein>
<comment type="caution">
    <text evidence="1">The sequence shown here is derived from an EMBL/GenBank/DDBJ whole genome shotgun (WGS) entry which is preliminary data.</text>
</comment>
<dbReference type="Proteomes" id="UP001230328">
    <property type="component" value="Unassembled WGS sequence"/>
</dbReference>
<dbReference type="EMBL" id="JAUSZI010000002">
    <property type="protein sequence ID" value="MDQ1022647.1"/>
    <property type="molecule type" value="Genomic_DNA"/>
</dbReference>
<evidence type="ECO:0000313" key="1">
    <source>
        <dbReference type="EMBL" id="MDQ1022647.1"/>
    </source>
</evidence>
<evidence type="ECO:0000313" key="2">
    <source>
        <dbReference type="Proteomes" id="UP001230328"/>
    </source>
</evidence>
<dbReference type="RefSeq" id="WP_307517520.1">
    <property type="nucleotide sequence ID" value="NZ_JAUSZI010000002.1"/>
</dbReference>
<proteinExistence type="predicted"/>
<keyword evidence="2" id="KW-1185">Reference proteome</keyword>
<name>A0ABU0SGT3_9ACTN</name>
<gene>
    <name evidence="1" type="ORF">QF035_000229</name>
</gene>
<accession>A0ABU0SGT3</accession>